<sequence>MKNGYDMRVLNAVEAVNESQKNILFEEFENYFNGDIKGKR</sequence>
<dbReference type="PATRIC" id="fig|1339327.3.peg.1400"/>
<dbReference type="AlphaFoldDB" id="A0A015Z555"/>
<organism evidence="1 2">
    <name type="scientific">Bacteroides fragilis str. S36L11</name>
    <dbReference type="NCBI Taxonomy" id="1339327"/>
    <lineage>
        <taxon>Bacteria</taxon>
        <taxon>Pseudomonadati</taxon>
        <taxon>Bacteroidota</taxon>
        <taxon>Bacteroidia</taxon>
        <taxon>Bacteroidales</taxon>
        <taxon>Bacteroidaceae</taxon>
        <taxon>Bacteroides</taxon>
    </lineage>
</organism>
<evidence type="ECO:0000313" key="1">
    <source>
        <dbReference type="EMBL" id="EXZ29954.1"/>
    </source>
</evidence>
<reference evidence="1 2" key="1">
    <citation type="submission" date="2014-02" db="EMBL/GenBank/DDBJ databases">
        <authorList>
            <person name="Sears C."/>
            <person name="Carroll K."/>
            <person name="Sack B.R."/>
            <person name="Qadri F."/>
            <person name="Myers L.L."/>
            <person name="Chung G.-T."/>
            <person name="Escheverria P."/>
            <person name="Fraser C.M."/>
            <person name="Sadzewicz L."/>
            <person name="Shefchek K.A."/>
            <person name="Tallon L."/>
            <person name="Das S.P."/>
            <person name="Daugherty S."/>
            <person name="Mongodin E.F."/>
        </authorList>
    </citation>
    <scope>NUCLEOTIDE SEQUENCE [LARGE SCALE GENOMIC DNA]</scope>
    <source>
        <strain evidence="1 2">S36L11</strain>
    </source>
</reference>
<comment type="caution">
    <text evidence="1">The sequence shown here is derived from an EMBL/GenBank/DDBJ whole genome shotgun (WGS) entry which is preliminary data.</text>
</comment>
<accession>A0A015Z555</accession>
<evidence type="ECO:0000313" key="2">
    <source>
        <dbReference type="Proteomes" id="UP000022082"/>
    </source>
</evidence>
<dbReference type="EMBL" id="JGDJ01000147">
    <property type="protein sequence ID" value="EXZ29954.1"/>
    <property type="molecule type" value="Genomic_DNA"/>
</dbReference>
<gene>
    <name evidence="1" type="ORF">M136_0736</name>
</gene>
<name>A0A015Z555_BACFG</name>
<dbReference type="Proteomes" id="UP000022082">
    <property type="component" value="Unassembled WGS sequence"/>
</dbReference>
<protein>
    <submittedName>
        <fullName evidence="1">Putative UDP-glucose 6-dehydrogenase domain protein</fullName>
    </submittedName>
</protein>
<proteinExistence type="predicted"/>